<accession>A0ABY1YL41</accession>
<feature type="domain" description="Phosphatidic acid phosphatase type 2/haloperoxidase" evidence="1">
    <location>
        <begin position="122"/>
        <end position="234"/>
    </location>
</feature>
<keyword evidence="3" id="KW-1185">Reference proteome</keyword>
<dbReference type="SMART" id="SM00014">
    <property type="entry name" value="acidPPc"/>
    <property type="match status" value="1"/>
</dbReference>
<dbReference type="Gene3D" id="1.20.144.10">
    <property type="entry name" value="Phosphatidic acid phosphatase type 2/haloperoxidase"/>
    <property type="match status" value="1"/>
</dbReference>
<reference evidence="2 3" key="1">
    <citation type="submission" date="2019-02" db="EMBL/GenBank/DDBJ databases">
        <authorList>
            <person name="Zhang G."/>
        </authorList>
    </citation>
    <scope>NUCLEOTIDE SEQUENCE [LARGE SCALE GENOMIC DNA]</scope>
    <source>
        <strain evidence="2 3">CMB17</strain>
    </source>
</reference>
<dbReference type="Pfam" id="PF01569">
    <property type="entry name" value="PAP2"/>
    <property type="match status" value="1"/>
</dbReference>
<proteinExistence type="predicted"/>
<dbReference type="SUPFAM" id="SSF48317">
    <property type="entry name" value="Acid phosphatase/Vanadium-dependent haloperoxidase"/>
    <property type="match status" value="1"/>
</dbReference>
<sequence>MRTWPGISPALSANTFSGASPCRPKGGFVPDAGTAVCAVRYQGMSNPHSPHAPDDPDVPSDGLERADVEAAKSAARHRHHPVVSTLGILSDVADQIPLGIVCASVMAGGLVADRPDVLHLGTRMMAAHVLANLVKRRIKNRVRRTRPEEIVGNRSYRFEAGETQGGHDTSFPSGHTAGAVAVAAILSRDKPDLALPALGMAALIAGVQIPRAKHYPIDVLAGIALGFASARVVDRVLPGTECHHTSQRTIMSDQATRSVSASFDTREAADRAIEHLVQQHGIDRTDVFAEAEGAENTVGTKHSGGDADKDGAMTDAPLAGTIKVSVDVPERHAQTVQENLGDMGGRNIAMR</sequence>
<dbReference type="InterPro" id="IPR000326">
    <property type="entry name" value="PAP2/HPO"/>
</dbReference>
<comment type="caution">
    <text evidence="2">The sequence shown here is derived from an EMBL/GenBank/DDBJ whole genome shotgun (WGS) entry which is preliminary data.</text>
</comment>
<dbReference type="InterPro" id="IPR036938">
    <property type="entry name" value="PAP2/HPO_sf"/>
</dbReference>
<gene>
    <name evidence="2" type="ORF">EYF88_04015</name>
</gene>
<dbReference type="CDD" id="cd01610">
    <property type="entry name" value="PAP2_like"/>
    <property type="match status" value="1"/>
</dbReference>
<dbReference type="Proteomes" id="UP000292859">
    <property type="component" value="Unassembled WGS sequence"/>
</dbReference>
<evidence type="ECO:0000313" key="2">
    <source>
        <dbReference type="EMBL" id="TBN52069.1"/>
    </source>
</evidence>
<evidence type="ECO:0000259" key="1">
    <source>
        <dbReference type="SMART" id="SM00014"/>
    </source>
</evidence>
<dbReference type="EMBL" id="SIRL01000002">
    <property type="protein sequence ID" value="TBN52069.1"/>
    <property type="molecule type" value="Genomic_DNA"/>
</dbReference>
<name>A0ABY1YL41_9RHOB</name>
<organism evidence="2 3">
    <name type="scientific">Paracoccus sediminis</name>
    <dbReference type="NCBI Taxonomy" id="1214787"/>
    <lineage>
        <taxon>Bacteria</taxon>
        <taxon>Pseudomonadati</taxon>
        <taxon>Pseudomonadota</taxon>
        <taxon>Alphaproteobacteria</taxon>
        <taxon>Rhodobacterales</taxon>
        <taxon>Paracoccaceae</taxon>
        <taxon>Paracoccus</taxon>
    </lineage>
</organism>
<evidence type="ECO:0000313" key="3">
    <source>
        <dbReference type="Proteomes" id="UP000292859"/>
    </source>
</evidence>
<protein>
    <submittedName>
        <fullName evidence="2">Phosphatase PAP2 family protein</fullName>
    </submittedName>
</protein>